<dbReference type="PANTHER" id="PTHR43031:SF1">
    <property type="entry name" value="PYRIDINE NUCLEOTIDE-DISULPHIDE OXIDOREDUCTASE"/>
    <property type="match status" value="1"/>
</dbReference>
<accession>A0ABY7LPI2</accession>
<dbReference type="SUPFAM" id="SSF52821">
    <property type="entry name" value="Rhodanese/Cell cycle control phosphatase"/>
    <property type="match status" value="1"/>
</dbReference>
<sequence length="99" mass="11096">MADITPAELKQRQAAGEKPTIIDVREPWENEEGRIEGSQNIPLNTLPQKLEELEDLKDQEIIVHCKSGGRSTSAKAYLTQQGFMQVRNLLGGFQAYQQA</sequence>
<dbReference type="InterPro" id="IPR001763">
    <property type="entry name" value="Rhodanese-like_dom"/>
</dbReference>
<dbReference type="PANTHER" id="PTHR43031">
    <property type="entry name" value="FAD-DEPENDENT OXIDOREDUCTASE"/>
    <property type="match status" value="1"/>
</dbReference>
<proteinExistence type="predicted"/>
<evidence type="ECO:0000313" key="3">
    <source>
        <dbReference type="Proteomes" id="UP001211005"/>
    </source>
</evidence>
<dbReference type="InterPro" id="IPR050229">
    <property type="entry name" value="GlpE_sulfurtransferase"/>
</dbReference>
<reference evidence="2 3" key="1">
    <citation type="submission" date="2022-12" db="EMBL/GenBank/DDBJ databases">
        <title>Hymenobacter canadensis sp. nov. isolated from lake water of the Cambridge Bay, Canada.</title>
        <authorList>
            <person name="Kim W.H."/>
            <person name="Lee Y.M."/>
        </authorList>
    </citation>
    <scope>NUCLEOTIDE SEQUENCE [LARGE SCALE GENOMIC DNA]</scope>
    <source>
        <strain evidence="2 3">PAMC 29467</strain>
    </source>
</reference>
<dbReference type="InterPro" id="IPR036873">
    <property type="entry name" value="Rhodanese-like_dom_sf"/>
</dbReference>
<dbReference type="EMBL" id="CP114767">
    <property type="protein sequence ID" value="WBA42332.1"/>
    <property type="molecule type" value="Genomic_DNA"/>
</dbReference>
<name>A0ABY7LPI2_9BACT</name>
<dbReference type="Gene3D" id="3.40.250.10">
    <property type="entry name" value="Rhodanese-like domain"/>
    <property type="match status" value="1"/>
</dbReference>
<protein>
    <submittedName>
        <fullName evidence="2">Rhodanese-like domain-containing protein</fullName>
    </submittedName>
</protein>
<dbReference type="RefSeq" id="WP_044013262.1">
    <property type="nucleotide sequence ID" value="NZ_CP114767.1"/>
</dbReference>
<evidence type="ECO:0000259" key="1">
    <source>
        <dbReference type="PROSITE" id="PS50206"/>
    </source>
</evidence>
<dbReference type="PROSITE" id="PS50206">
    <property type="entry name" value="RHODANESE_3"/>
    <property type="match status" value="1"/>
</dbReference>
<organism evidence="2 3">
    <name type="scientific">Hymenobacter canadensis</name>
    <dbReference type="NCBI Taxonomy" id="2999067"/>
    <lineage>
        <taxon>Bacteria</taxon>
        <taxon>Pseudomonadati</taxon>
        <taxon>Bacteroidota</taxon>
        <taxon>Cytophagia</taxon>
        <taxon>Cytophagales</taxon>
        <taxon>Hymenobacteraceae</taxon>
        <taxon>Hymenobacter</taxon>
    </lineage>
</organism>
<gene>
    <name evidence="2" type="ORF">O3303_01965</name>
</gene>
<dbReference type="Proteomes" id="UP001211005">
    <property type="component" value="Chromosome"/>
</dbReference>
<keyword evidence="3" id="KW-1185">Reference proteome</keyword>
<dbReference type="Pfam" id="PF00581">
    <property type="entry name" value="Rhodanese"/>
    <property type="match status" value="1"/>
</dbReference>
<feature type="domain" description="Rhodanese" evidence="1">
    <location>
        <begin position="15"/>
        <end position="98"/>
    </location>
</feature>
<evidence type="ECO:0000313" key="2">
    <source>
        <dbReference type="EMBL" id="WBA42332.1"/>
    </source>
</evidence>
<dbReference type="SMART" id="SM00450">
    <property type="entry name" value="RHOD"/>
    <property type="match status" value="1"/>
</dbReference>
<dbReference type="CDD" id="cd00158">
    <property type="entry name" value="RHOD"/>
    <property type="match status" value="1"/>
</dbReference>